<keyword evidence="9" id="KW-1185">Reference proteome</keyword>
<feature type="transmembrane region" description="Helical" evidence="6">
    <location>
        <begin position="361"/>
        <end position="380"/>
    </location>
</feature>
<dbReference type="InterPro" id="IPR016152">
    <property type="entry name" value="PTrfase/Anion_transptr"/>
</dbReference>
<name>A0ABY8MHX8_9SPIO</name>
<feature type="transmembrane region" description="Helical" evidence="6">
    <location>
        <begin position="113"/>
        <end position="133"/>
    </location>
</feature>
<protein>
    <submittedName>
        <fullName evidence="8">Amino acid permease</fullName>
    </submittedName>
</protein>
<feature type="transmembrane region" description="Helical" evidence="6">
    <location>
        <begin position="145"/>
        <end position="165"/>
    </location>
</feature>
<dbReference type="PANTHER" id="PTHR42770">
    <property type="entry name" value="AMINO ACID TRANSPORTER-RELATED"/>
    <property type="match status" value="1"/>
</dbReference>
<keyword evidence="4 6" id="KW-1133">Transmembrane helix</keyword>
<feature type="transmembrane region" description="Helical" evidence="6">
    <location>
        <begin position="419"/>
        <end position="437"/>
    </location>
</feature>
<reference evidence="8 9" key="1">
    <citation type="submission" date="2023-04" db="EMBL/GenBank/DDBJ databases">
        <title>Spirochaete genome identified in red abalone sample constitutes a novel genus.</title>
        <authorList>
            <person name="Sharma S.P."/>
            <person name="Purcell C.M."/>
            <person name="Hyde J.R."/>
            <person name="Severin A.J."/>
        </authorList>
    </citation>
    <scope>NUCLEOTIDE SEQUENCE [LARGE SCALE GENOMIC DNA]</scope>
    <source>
        <strain evidence="8 9">SP-2023</strain>
    </source>
</reference>
<evidence type="ECO:0000256" key="2">
    <source>
        <dbReference type="ARBA" id="ARBA00022475"/>
    </source>
</evidence>
<evidence type="ECO:0000313" key="9">
    <source>
        <dbReference type="Proteomes" id="UP001228690"/>
    </source>
</evidence>
<organism evidence="8 9">
    <name type="scientific">Candidatus Haliotispira prima</name>
    <dbReference type="NCBI Taxonomy" id="3034016"/>
    <lineage>
        <taxon>Bacteria</taxon>
        <taxon>Pseudomonadati</taxon>
        <taxon>Spirochaetota</taxon>
        <taxon>Spirochaetia</taxon>
        <taxon>Spirochaetales</taxon>
        <taxon>Spirochaetaceae</taxon>
        <taxon>Candidatus Haliotispira</taxon>
    </lineage>
</organism>
<feature type="transmembrane region" description="Helical" evidence="6">
    <location>
        <begin position="337"/>
        <end position="355"/>
    </location>
</feature>
<feature type="transmembrane region" description="Helical" evidence="6">
    <location>
        <begin position="285"/>
        <end position="309"/>
    </location>
</feature>
<dbReference type="RefSeq" id="WP_326927821.1">
    <property type="nucleotide sequence ID" value="NZ_CP123443.1"/>
</dbReference>
<keyword evidence="5 6" id="KW-0472">Membrane</keyword>
<feature type="transmembrane region" description="Helical" evidence="6">
    <location>
        <begin position="392"/>
        <end position="413"/>
    </location>
</feature>
<evidence type="ECO:0000256" key="4">
    <source>
        <dbReference type="ARBA" id="ARBA00022989"/>
    </source>
</evidence>
<keyword evidence="2" id="KW-1003">Cell membrane</keyword>
<dbReference type="Proteomes" id="UP001228690">
    <property type="component" value="Chromosome"/>
</dbReference>
<evidence type="ECO:0000256" key="1">
    <source>
        <dbReference type="ARBA" id="ARBA00004651"/>
    </source>
</evidence>
<dbReference type="Gene3D" id="1.20.1740.10">
    <property type="entry name" value="Amino acid/polyamine transporter I"/>
    <property type="match status" value="1"/>
</dbReference>
<feature type="transmembrane region" description="Helical" evidence="6">
    <location>
        <begin position="234"/>
        <end position="255"/>
    </location>
</feature>
<dbReference type="Gene3D" id="3.40.930.10">
    <property type="entry name" value="Mannitol-specific EII, Chain A"/>
    <property type="match status" value="1"/>
</dbReference>
<dbReference type="Pfam" id="PF13520">
    <property type="entry name" value="AA_permease_2"/>
    <property type="match status" value="1"/>
</dbReference>
<accession>A0ABY8MHX8</accession>
<evidence type="ECO:0000256" key="3">
    <source>
        <dbReference type="ARBA" id="ARBA00022692"/>
    </source>
</evidence>
<proteinExistence type="predicted"/>
<dbReference type="InterPro" id="IPR002178">
    <property type="entry name" value="PTS_EIIA_type-2_dom"/>
</dbReference>
<feature type="domain" description="PTS EIIA type-2" evidence="7">
    <location>
        <begin position="506"/>
        <end position="626"/>
    </location>
</feature>
<dbReference type="InterPro" id="IPR050367">
    <property type="entry name" value="APC_superfamily"/>
</dbReference>
<sequence>MKKHIGLGGVFSIATGAMISSGIFILPGLAFAQLGPAVSLAYLIAGLFAFVGCFSIIELATAMPKDGGDYYYIHKTFGGLIGSISGIFGWFALSLKSAFAIFGISEILFRFFAIWPSVSGVLLCLIFVLLNTFGAKEAMLLQNLLVFFLLVLLLLYSSFGIVRGLELNRDSPVLGLWSSVKEGFQFENLSSGDKLLTLLSISGFIFVSFGGLLKVTGISGEIANPKRNLPLGMSLSIIVITIFYTVINIILVAVMPAETLAASLAPVADSTRSIMQNWGKTAVNIAYYGVLLASLLAFITTANAGIMAASRYPMALSRDKLLPGWVGKVHPRYQTPVPALILTALIIVIALFLPLMTLVKAASAVVLSSYILTNLALIIFRESRMTNYRPSFSAPFYPWLQIFSILVFSFFIIDIGLQAIEVSIFFLVFSIAIYYWYGRKHGSRSFALVYLLRRIIDRHLDRNNLEEELLDVLLHRDEVKLNTFQELAKKATIQDFPYAMTFANMLKAGSKDLAADAGMEPELLEEQFLLRQSEGTTAFSPFLAIPHFITVHEQALFMQIVRCKAGIYFDGEHPSVKAIFLLGGGLQERRKHLECLAAIARIAEEKPDFEERWLSAKNTSELRNILLLFDSQ</sequence>
<evidence type="ECO:0000259" key="7">
    <source>
        <dbReference type="Pfam" id="PF00359"/>
    </source>
</evidence>
<feature type="transmembrane region" description="Helical" evidence="6">
    <location>
        <begin position="72"/>
        <end position="93"/>
    </location>
</feature>
<dbReference type="SUPFAM" id="SSF55804">
    <property type="entry name" value="Phoshotransferase/anion transport protein"/>
    <property type="match status" value="1"/>
</dbReference>
<evidence type="ECO:0000256" key="6">
    <source>
        <dbReference type="SAM" id="Phobius"/>
    </source>
</evidence>
<feature type="transmembrane region" description="Helical" evidence="6">
    <location>
        <begin position="195"/>
        <end position="213"/>
    </location>
</feature>
<keyword evidence="3 6" id="KW-0812">Transmembrane</keyword>
<dbReference type="InterPro" id="IPR002293">
    <property type="entry name" value="AA/rel_permease1"/>
</dbReference>
<feature type="transmembrane region" description="Helical" evidence="6">
    <location>
        <begin position="40"/>
        <end position="60"/>
    </location>
</feature>
<comment type="subcellular location">
    <subcellularLocation>
        <location evidence="1">Cell membrane</location>
        <topology evidence="1">Multi-pass membrane protein</topology>
    </subcellularLocation>
</comment>
<gene>
    <name evidence="8" type="ORF">P0082_01885</name>
</gene>
<dbReference type="EMBL" id="CP123443">
    <property type="protein sequence ID" value="WGK69635.1"/>
    <property type="molecule type" value="Genomic_DNA"/>
</dbReference>
<feature type="transmembrane region" description="Helical" evidence="6">
    <location>
        <begin position="7"/>
        <end position="34"/>
    </location>
</feature>
<evidence type="ECO:0000313" key="8">
    <source>
        <dbReference type="EMBL" id="WGK69635.1"/>
    </source>
</evidence>
<dbReference type="PANTHER" id="PTHR42770:SF7">
    <property type="entry name" value="MEMBRANE PROTEIN"/>
    <property type="match status" value="1"/>
</dbReference>
<evidence type="ECO:0000256" key="5">
    <source>
        <dbReference type="ARBA" id="ARBA00023136"/>
    </source>
</evidence>
<dbReference type="Pfam" id="PF00359">
    <property type="entry name" value="PTS_EIIA_2"/>
    <property type="match status" value="1"/>
</dbReference>